<dbReference type="SUPFAM" id="SSF54211">
    <property type="entry name" value="Ribosomal protein S5 domain 2-like"/>
    <property type="match status" value="1"/>
</dbReference>
<evidence type="ECO:0000313" key="2">
    <source>
        <dbReference type="Proteomes" id="UP000016927"/>
    </source>
</evidence>
<protein>
    <submittedName>
        <fullName evidence="1">Uncharacterized protein</fullName>
    </submittedName>
</protein>
<dbReference type="InterPro" id="IPR027408">
    <property type="entry name" value="PNPase/RNase_PH_dom_sf"/>
</dbReference>
<dbReference type="Proteomes" id="UP000016927">
    <property type="component" value="Unassembled WGS sequence"/>
</dbReference>
<dbReference type="InterPro" id="IPR020568">
    <property type="entry name" value="Ribosomal_Su5_D2-typ_SF"/>
</dbReference>
<name>R0M652_NOSB1</name>
<dbReference type="Gene3D" id="3.30.230.70">
    <property type="entry name" value="GHMP Kinase, N-terminal domain"/>
    <property type="match status" value="1"/>
</dbReference>
<dbReference type="VEuPathDB" id="MicrosporidiaDB:NBO_73g0020"/>
<dbReference type="OMA" id="NIHIEIY"/>
<feature type="non-terminal residue" evidence="1">
    <location>
        <position position="172"/>
    </location>
</feature>
<dbReference type="HOGENOM" id="CLU_1559002_0_0_1"/>
<keyword evidence="2" id="KW-1185">Reference proteome</keyword>
<dbReference type="OrthoDB" id="10264038at2759"/>
<organism evidence="1 2">
    <name type="scientific">Nosema bombycis (strain CQ1 / CVCC 102059)</name>
    <name type="common">Microsporidian parasite</name>
    <name type="synonym">Pebrine of silkworm</name>
    <dbReference type="NCBI Taxonomy" id="578461"/>
    <lineage>
        <taxon>Eukaryota</taxon>
        <taxon>Fungi</taxon>
        <taxon>Fungi incertae sedis</taxon>
        <taxon>Microsporidia</taxon>
        <taxon>Nosematidae</taxon>
        <taxon>Nosema</taxon>
    </lineage>
</organism>
<evidence type="ECO:0000313" key="1">
    <source>
        <dbReference type="EMBL" id="EOB13454.1"/>
    </source>
</evidence>
<dbReference type="EMBL" id="KB908981">
    <property type="protein sequence ID" value="EOB13454.1"/>
    <property type="molecule type" value="Genomic_DNA"/>
</dbReference>
<feature type="non-terminal residue" evidence="1">
    <location>
        <position position="1"/>
    </location>
</feature>
<proteinExistence type="predicted"/>
<accession>R0M652</accession>
<sequence length="172" mass="19683">SPKEISFIRESLEKGIRLDLRGLLEERIPKVEPIYNSQGDGCLLITKGHTKVKVDIQFMESSEGLIELKLIDQKVVGDSLCVDKIPLSLKKLLENWLSFYKIGLRIDLEIVNDDGNVYEAFIYGLREILKEIEVPDILNLEKVIKTGIELPKMKVMGFYKKVKIVDPLLLEQ</sequence>
<gene>
    <name evidence="1" type="ORF">NBO_73g0020</name>
</gene>
<reference evidence="1 2" key="1">
    <citation type="journal article" date="2013" name="BMC Genomics">
        <title>Comparative genomics of parasitic silkworm microsporidia reveal an association between genome expansion and host adaptation.</title>
        <authorList>
            <person name="Pan G."/>
            <person name="Xu J."/>
            <person name="Li T."/>
            <person name="Xia Q."/>
            <person name="Liu S.L."/>
            <person name="Zhang G."/>
            <person name="Li S."/>
            <person name="Li C."/>
            <person name="Liu H."/>
            <person name="Yang L."/>
            <person name="Liu T."/>
            <person name="Zhang X."/>
            <person name="Wu Z."/>
            <person name="Fan W."/>
            <person name="Dang X."/>
            <person name="Xiang H."/>
            <person name="Tao M."/>
            <person name="Li Y."/>
            <person name="Hu J."/>
            <person name="Li Z."/>
            <person name="Lin L."/>
            <person name="Luo J."/>
            <person name="Geng L."/>
            <person name="Wang L."/>
            <person name="Long M."/>
            <person name="Wan Y."/>
            <person name="He N."/>
            <person name="Zhang Z."/>
            <person name="Lu C."/>
            <person name="Keeling P.J."/>
            <person name="Wang J."/>
            <person name="Xiang Z."/>
            <person name="Zhou Z."/>
        </authorList>
    </citation>
    <scope>NUCLEOTIDE SEQUENCE [LARGE SCALE GENOMIC DNA]</scope>
    <source>
        <strain evidence="2">CQ1 / CVCC 102059</strain>
    </source>
</reference>
<dbReference type="AlphaFoldDB" id="R0M652"/>
<dbReference type="GO" id="GO:0000176">
    <property type="term" value="C:nuclear exosome (RNase complex)"/>
    <property type="evidence" value="ECO:0007669"/>
    <property type="project" value="UniProtKB-ARBA"/>
</dbReference>